<reference evidence="1 2" key="1">
    <citation type="submission" date="2016-10" db="EMBL/GenBank/DDBJ databases">
        <authorList>
            <person name="de Groot N.N."/>
        </authorList>
    </citation>
    <scope>NUCLEOTIDE SEQUENCE [LARGE SCALE GENOMIC DNA]</scope>
    <source>
        <strain evidence="1 2">CGMCC 4.1877</strain>
    </source>
</reference>
<organism evidence="1 2">
    <name type="scientific">Pseudonocardia ammonioxydans</name>
    <dbReference type="NCBI Taxonomy" id="260086"/>
    <lineage>
        <taxon>Bacteria</taxon>
        <taxon>Bacillati</taxon>
        <taxon>Actinomycetota</taxon>
        <taxon>Actinomycetes</taxon>
        <taxon>Pseudonocardiales</taxon>
        <taxon>Pseudonocardiaceae</taxon>
        <taxon>Pseudonocardia</taxon>
    </lineage>
</organism>
<evidence type="ECO:0000313" key="1">
    <source>
        <dbReference type="EMBL" id="SFN21278.1"/>
    </source>
</evidence>
<dbReference type="InterPro" id="IPR036689">
    <property type="entry name" value="ESAT-6-like_sf"/>
</dbReference>
<evidence type="ECO:0000313" key="2">
    <source>
        <dbReference type="Proteomes" id="UP000199614"/>
    </source>
</evidence>
<keyword evidence="2" id="KW-1185">Reference proteome</keyword>
<dbReference type="SUPFAM" id="SSF140453">
    <property type="entry name" value="EsxAB dimer-like"/>
    <property type="match status" value="1"/>
</dbReference>
<proteinExistence type="predicted"/>
<dbReference type="RefSeq" id="WP_093341606.1">
    <property type="nucleotide sequence ID" value="NZ_FOUY01000010.1"/>
</dbReference>
<protein>
    <submittedName>
        <fullName evidence="1">Excreted virulence factor EspC, type VII ESX diderm</fullName>
    </submittedName>
</protein>
<dbReference type="InterPro" id="IPR022536">
    <property type="entry name" value="EspC"/>
</dbReference>
<dbReference type="GO" id="GO:0009306">
    <property type="term" value="P:protein secretion"/>
    <property type="evidence" value="ECO:0007669"/>
    <property type="project" value="InterPro"/>
</dbReference>
<dbReference type="EMBL" id="FOUY01000010">
    <property type="protein sequence ID" value="SFN21278.1"/>
    <property type="molecule type" value="Genomic_DNA"/>
</dbReference>
<sequence length="113" mass="11397">MTGAGGGFRLDPSRLEAVADRIAGIVAGVDRVRSPGAQVSGDAFGLVGGFFAGAATSAMRAGDAAVADLGRSLAEAADTLRAAVRDYELTDLDAARSFLEVEVPRTPSTGTGR</sequence>
<dbReference type="AlphaFoldDB" id="A0A1I4X5J1"/>
<accession>A0A1I4X5J1</accession>
<dbReference type="STRING" id="260086.SAMN05216207_101080"/>
<gene>
    <name evidence="1" type="ORF">SAMN05216207_101080</name>
</gene>
<dbReference type="Pfam" id="PF10824">
    <property type="entry name" value="T7SS_ESX_EspC"/>
    <property type="match status" value="1"/>
</dbReference>
<dbReference type="Proteomes" id="UP000199614">
    <property type="component" value="Unassembled WGS sequence"/>
</dbReference>
<name>A0A1I4X5J1_PSUAM</name>